<evidence type="ECO:0000313" key="4">
    <source>
        <dbReference type="Proteomes" id="UP000000305"/>
    </source>
</evidence>
<dbReference type="Proteomes" id="UP000000305">
    <property type="component" value="Unassembled WGS sequence"/>
</dbReference>
<feature type="compositionally biased region" description="Basic residues" evidence="1">
    <location>
        <begin position="29"/>
        <end position="38"/>
    </location>
</feature>
<sequence>MCKVPNSIKVLLLFGLILGQHMAEGALKKFKGKRRGGPPKHGLQLGGKKYKSGTHNSGTREYDSPSQVLAPQPLTAYSSSKLHLASVPIMPLPSPHYSRTGYEVWNAGTAGSEHGRAIWHGNNPRVYGHGTHAYGPPQVHLSPEDLIIRPEEPSAWTRDGPAINRIIDGPSTTGRPIQTVYGLESDSISPGGNNKVGKLLALAIAYSYGVPTLPKIKSLLEQDM</sequence>
<dbReference type="KEGG" id="dpx:DAPPUDRAFT_224136"/>
<dbReference type="HOGENOM" id="CLU_1236165_0_0_1"/>
<name>E9GFN1_DAPPU</name>
<reference evidence="3 4" key="1">
    <citation type="journal article" date="2011" name="Science">
        <title>The ecoresponsive genome of Daphnia pulex.</title>
        <authorList>
            <person name="Colbourne J.K."/>
            <person name="Pfrender M.E."/>
            <person name="Gilbert D."/>
            <person name="Thomas W.K."/>
            <person name="Tucker A."/>
            <person name="Oakley T.H."/>
            <person name="Tokishita S."/>
            <person name="Aerts A."/>
            <person name="Arnold G.J."/>
            <person name="Basu M.K."/>
            <person name="Bauer D.J."/>
            <person name="Caceres C.E."/>
            <person name="Carmel L."/>
            <person name="Casola C."/>
            <person name="Choi J.H."/>
            <person name="Detter J.C."/>
            <person name="Dong Q."/>
            <person name="Dusheyko S."/>
            <person name="Eads B.D."/>
            <person name="Frohlich T."/>
            <person name="Geiler-Samerotte K.A."/>
            <person name="Gerlach D."/>
            <person name="Hatcher P."/>
            <person name="Jogdeo S."/>
            <person name="Krijgsveld J."/>
            <person name="Kriventseva E.V."/>
            <person name="Kultz D."/>
            <person name="Laforsch C."/>
            <person name="Lindquist E."/>
            <person name="Lopez J."/>
            <person name="Manak J.R."/>
            <person name="Muller J."/>
            <person name="Pangilinan J."/>
            <person name="Patwardhan R.P."/>
            <person name="Pitluck S."/>
            <person name="Pritham E.J."/>
            <person name="Rechtsteiner A."/>
            <person name="Rho M."/>
            <person name="Rogozin I.B."/>
            <person name="Sakarya O."/>
            <person name="Salamov A."/>
            <person name="Schaack S."/>
            <person name="Shapiro H."/>
            <person name="Shiga Y."/>
            <person name="Skalitzky C."/>
            <person name="Smith Z."/>
            <person name="Souvorov A."/>
            <person name="Sung W."/>
            <person name="Tang Z."/>
            <person name="Tsuchiya D."/>
            <person name="Tu H."/>
            <person name="Vos H."/>
            <person name="Wang M."/>
            <person name="Wolf Y.I."/>
            <person name="Yamagata H."/>
            <person name="Yamada T."/>
            <person name="Ye Y."/>
            <person name="Shaw J.R."/>
            <person name="Andrews J."/>
            <person name="Crease T.J."/>
            <person name="Tang H."/>
            <person name="Lucas S.M."/>
            <person name="Robertson H.M."/>
            <person name="Bork P."/>
            <person name="Koonin E.V."/>
            <person name="Zdobnov E.M."/>
            <person name="Grigoriev I.V."/>
            <person name="Lynch M."/>
            <person name="Boore J.L."/>
        </authorList>
    </citation>
    <scope>NUCLEOTIDE SEQUENCE [LARGE SCALE GENOMIC DNA]</scope>
</reference>
<dbReference type="AlphaFoldDB" id="E9GFN1"/>
<dbReference type="InParanoid" id="E9GFN1"/>
<keyword evidence="4" id="KW-1185">Reference proteome</keyword>
<evidence type="ECO:0000256" key="1">
    <source>
        <dbReference type="SAM" id="MobiDB-lite"/>
    </source>
</evidence>
<feature type="signal peptide" evidence="2">
    <location>
        <begin position="1"/>
        <end position="25"/>
    </location>
</feature>
<evidence type="ECO:0000313" key="3">
    <source>
        <dbReference type="EMBL" id="EFX81661.1"/>
    </source>
</evidence>
<dbReference type="EMBL" id="GL732542">
    <property type="protein sequence ID" value="EFX81661.1"/>
    <property type="molecule type" value="Genomic_DNA"/>
</dbReference>
<dbReference type="OrthoDB" id="6333512at2759"/>
<feature type="region of interest" description="Disordered" evidence="1">
    <location>
        <begin position="29"/>
        <end position="67"/>
    </location>
</feature>
<evidence type="ECO:0000256" key="2">
    <source>
        <dbReference type="SAM" id="SignalP"/>
    </source>
</evidence>
<gene>
    <name evidence="3" type="ORF">DAPPUDRAFT_224136</name>
</gene>
<protein>
    <submittedName>
        <fullName evidence="3">Uncharacterized protein</fullName>
    </submittedName>
</protein>
<accession>E9GFN1</accession>
<organism evidence="3 4">
    <name type="scientific">Daphnia pulex</name>
    <name type="common">Water flea</name>
    <dbReference type="NCBI Taxonomy" id="6669"/>
    <lineage>
        <taxon>Eukaryota</taxon>
        <taxon>Metazoa</taxon>
        <taxon>Ecdysozoa</taxon>
        <taxon>Arthropoda</taxon>
        <taxon>Crustacea</taxon>
        <taxon>Branchiopoda</taxon>
        <taxon>Diplostraca</taxon>
        <taxon>Cladocera</taxon>
        <taxon>Anomopoda</taxon>
        <taxon>Daphniidae</taxon>
        <taxon>Daphnia</taxon>
    </lineage>
</organism>
<keyword evidence="2" id="KW-0732">Signal</keyword>
<feature type="chain" id="PRO_5003236984" evidence="2">
    <location>
        <begin position="26"/>
        <end position="224"/>
    </location>
</feature>
<proteinExistence type="predicted"/>